<name>A0A2W7R741_9BACT</name>
<dbReference type="RefSeq" id="WP_111317335.1">
    <property type="nucleotide sequence ID" value="NZ_QKZT01000004.1"/>
</dbReference>
<dbReference type="EMBL" id="QKZT01000004">
    <property type="protein sequence ID" value="PZX54926.1"/>
    <property type="molecule type" value="Genomic_DNA"/>
</dbReference>
<keyword evidence="1" id="KW-0732">Signal</keyword>
<dbReference type="AlphaFoldDB" id="A0A2W7R741"/>
<evidence type="ECO:0000313" key="3">
    <source>
        <dbReference type="Proteomes" id="UP000248882"/>
    </source>
</evidence>
<evidence type="ECO:0008006" key="4">
    <source>
        <dbReference type="Google" id="ProtNLM"/>
    </source>
</evidence>
<dbReference type="OrthoDB" id="9797498at2"/>
<protein>
    <recommendedName>
        <fullName evidence="4">WD40 repeat protein</fullName>
    </recommendedName>
</protein>
<accession>A0A2W7R741</accession>
<feature type="signal peptide" evidence="1">
    <location>
        <begin position="1"/>
        <end position="21"/>
    </location>
</feature>
<dbReference type="Proteomes" id="UP000248882">
    <property type="component" value="Unassembled WGS sequence"/>
</dbReference>
<comment type="caution">
    <text evidence="2">The sequence shown here is derived from an EMBL/GenBank/DDBJ whole genome shotgun (WGS) entry which is preliminary data.</text>
</comment>
<organism evidence="2 3">
    <name type="scientific">Algoriphagus chordae</name>
    <dbReference type="NCBI Taxonomy" id="237019"/>
    <lineage>
        <taxon>Bacteria</taxon>
        <taxon>Pseudomonadati</taxon>
        <taxon>Bacteroidota</taxon>
        <taxon>Cytophagia</taxon>
        <taxon>Cytophagales</taxon>
        <taxon>Cyclobacteriaceae</taxon>
        <taxon>Algoriphagus</taxon>
    </lineage>
</organism>
<feature type="chain" id="PRO_5016040230" description="WD40 repeat protein" evidence="1">
    <location>
        <begin position="22"/>
        <end position="292"/>
    </location>
</feature>
<sequence>MKYLFATCYILFLASMFSLQAQTGTDLWVMNTSGKGSNLKLLTESAHTLTDRAEYDNQPNFINEYQLVFSAADENGNHDIIVYNFESDKFTNLSKTSDRSEFSPSITDCGMYIAAVVMEPDKKQRIWLYPTSFEDAELLYDDIEPVGYYDWYDNKAAMFVLGDPNKLIYARGRNDLVEIDSGIARTVKKRPKTSEITYMTQPSEEVSGIIKSFDIESGKREVYLTGISGAQDFIWIDKNHLLMASGNEIFIRKYKDENWKSLGKINSDTHENITRMAYSEDLNVLVVAMNRK</sequence>
<dbReference type="InterPro" id="IPR011042">
    <property type="entry name" value="6-blade_b-propeller_TolB-like"/>
</dbReference>
<reference evidence="2 3" key="1">
    <citation type="submission" date="2018-06" db="EMBL/GenBank/DDBJ databases">
        <title>Genomic Encyclopedia of Archaeal and Bacterial Type Strains, Phase II (KMG-II): from individual species to whole genera.</title>
        <authorList>
            <person name="Goeker M."/>
        </authorList>
    </citation>
    <scope>NUCLEOTIDE SEQUENCE [LARGE SCALE GENOMIC DNA]</scope>
    <source>
        <strain evidence="2 3">DSM 19830</strain>
    </source>
</reference>
<evidence type="ECO:0000256" key="1">
    <source>
        <dbReference type="SAM" id="SignalP"/>
    </source>
</evidence>
<dbReference type="SUPFAM" id="SSF69322">
    <property type="entry name" value="Tricorn protease domain 2"/>
    <property type="match status" value="1"/>
</dbReference>
<gene>
    <name evidence="2" type="ORF">LV85_01267</name>
</gene>
<keyword evidence="3" id="KW-1185">Reference proteome</keyword>
<dbReference type="Gene3D" id="2.120.10.30">
    <property type="entry name" value="TolB, C-terminal domain"/>
    <property type="match status" value="1"/>
</dbReference>
<evidence type="ECO:0000313" key="2">
    <source>
        <dbReference type="EMBL" id="PZX54926.1"/>
    </source>
</evidence>
<proteinExistence type="predicted"/>